<name>A0A8S1JWY4_PARPR</name>
<evidence type="ECO:0000256" key="1">
    <source>
        <dbReference type="ARBA" id="ARBA00022490"/>
    </source>
</evidence>
<keyword evidence="3" id="KW-0677">Repeat</keyword>
<dbReference type="EMBL" id="CAJJDM010000006">
    <property type="protein sequence ID" value="CAD8045140.1"/>
    <property type="molecule type" value="Genomic_DNA"/>
</dbReference>
<sequence length="546" mass="62987">MKEGIFDDFNDKEQIFEFTKGKQTYIRDMGTVTDYKVKNQGTTTKKECQDFEQQIDQNELQQTKGKLYIMQFDQNKLSQFLKRVLPTVIKELDESLNLKKYHSYKPISEVQKKETELVYILTNAQNKSIELEKKLEITDIQWNSNGLMIAASYGCLEHMGQCSHTSYINCWNIFKRDFKPDKPTTVIETNTCNMCMQFHPTKPNILAVGSFNGELYLYDISTNSELAHSTIDEYYHRESITAVLWLQDESIMTLGCEGKVLIWNPERGNAEFSLQNPLKGCYLVRKKESQTESVGGVCISQSNEDPFSFIVGSEGGSVLRAQITPINYTMTKQAYLDSRDKGLIWKEETILFMQNLNQKCLPEIKLHVENYCKERKINNIFIQQLVNSKPDIRKMYANPINYAYEAHYGTVYCINFSPFVKSAFITASMDGQIRLYLQNTARCLAVYEYIQTYILSAQFSPTRPCVFAACDSLGQILIFDLTQDTQQQVVTLKNDGQSASCLRFNQRQQDLLACSYQGCEVRIYQLNDELTQPKDNELKELQQLLS</sequence>
<protein>
    <submittedName>
        <fullName evidence="5">Uncharacterized protein</fullName>
    </submittedName>
</protein>
<dbReference type="AlphaFoldDB" id="A0A8S1JWY4"/>
<dbReference type="PANTHER" id="PTHR12442">
    <property type="entry name" value="DYNEIN INTERMEDIATE CHAIN"/>
    <property type="match status" value="1"/>
</dbReference>
<keyword evidence="1" id="KW-0963">Cytoplasm</keyword>
<gene>
    <name evidence="5" type="ORF">PPRIM_AZ9-3.1.T0090166</name>
</gene>
<evidence type="ECO:0000313" key="5">
    <source>
        <dbReference type="EMBL" id="CAD8045140.1"/>
    </source>
</evidence>
<evidence type="ECO:0000256" key="3">
    <source>
        <dbReference type="ARBA" id="ARBA00022737"/>
    </source>
</evidence>
<accession>A0A8S1JWY4</accession>
<dbReference type="Pfam" id="PF00400">
    <property type="entry name" value="WD40"/>
    <property type="match status" value="1"/>
</dbReference>
<dbReference type="Proteomes" id="UP000688137">
    <property type="component" value="Unassembled WGS sequence"/>
</dbReference>
<dbReference type="OMA" id="SYVCAWN"/>
<evidence type="ECO:0000313" key="6">
    <source>
        <dbReference type="Proteomes" id="UP000688137"/>
    </source>
</evidence>
<dbReference type="InterPro" id="IPR050687">
    <property type="entry name" value="Dynein_IC"/>
</dbReference>
<dbReference type="GO" id="GO:0005868">
    <property type="term" value="C:cytoplasmic dynein complex"/>
    <property type="evidence" value="ECO:0007669"/>
    <property type="project" value="TreeGrafter"/>
</dbReference>
<proteinExistence type="predicted"/>
<comment type="caution">
    <text evidence="5">The sequence shown here is derived from an EMBL/GenBank/DDBJ whole genome shotgun (WGS) entry which is preliminary data.</text>
</comment>
<keyword evidence="6" id="KW-1185">Reference proteome</keyword>
<feature type="repeat" description="WD" evidence="4">
    <location>
        <begin position="404"/>
        <end position="436"/>
    </location>
</feature>
<dbReference type="PROSITE" id="PS50082">
    <property type="entry name" value="WD_REPEATS_2"/>
    <property type="match status" value="1"/>
</dbReference>
<dbReference type="InterPro" id="IPR001680">
    <property type="entry name" value="WD40_rpt"/>
</dbReference>
<dbReference type="GO" id="GO:0045504">
    <property type="term" value="F:dynein heavy chain binding"/>
    <property type="evidence" value="ECO:0007669"/>
    <property type="project" value="TreeGrafter"/>
</dbReference>
<reference evidence="5" key="1">
    <citation type="submission" date="2021-01" db="EMBL/GenBank/DDBJ databases">
        <authorList>
            <consortium name="Genoscope - CEA"/>
            <person name="William W."/>
        </authorList>
    </citation>
    <scope>NUCLEOTIDE SEQUENCE</scope>
</reference>
<dbReference type="SMART" id="SM00320">
    <property type="entry name" value="WD40"/>
    <property type="match status" value="5"/>
</dbReference>
<organism evidence="5 6">
    <name type="scientific">Paramecium primaurelia</name>
    <dbReference type="NCBI Taxonomy" id="5886"/>
    <lineage>
        <taxon>Eukaryota</taxon>
        <taxon>Sar</taxon>
        <taxon>Alveolata</taxon>
        <taxon>Ciliophora</taxon>
        <taxon>Intramacronucleata</taxon>
        <taxon>Oligohymenophorea</taxon>
        <taxon>Peniculida</taxon>
        <taxon>Parameciidae</taxon>
        <taxon>Paramecium</taxon>
    </lineage>
</organism>
<evidence type="ECO:0000256" key="4">
    <source>
        <dbReference type="PROSITE-ProRule" id="PRU00221"/>
    </source>
</evidence>
<evidence type="ECO:0000256" key="2">
    <source>
        <dbReference type="ARBA" id="ARBA00022574"/>
    </source>
</evidence>
<dbReference type="GO" id="GO:0042073">
    <property type="term" value="P:intraciliary transport"/>
    <property type="evidence" value="ECO:0007669"/>
    <property type="project" value="TreeGrafter"/>
</dbReference>
<keyword evidence="2 4" id="KW-0853">WD repeat</keyword>
<dbReference type="GO" id="GO:0045503">
    <property type="term" value="F:dynein light chain binding"/>
    <property type="evidence" value="ECO:0007669"/>
    <property type="project" value="TreeGrafter"/>
</dbReference>
<dbReference type="GO" id="GO:0097014">
    <property type="term" value="C:ciliary plasm"/>
    <property type="evidence" value="ECO:0007669"/>
    <property type="project" value="TreeGrafter"/>
</dbReference>
<dbReference type="PANTHER" id="PTHR12442:SF26">
    <property type="entry name" value="CYTOPLASMIC DYNEIN 2 INTERMEDIATE CHAIN 2"/>
    <property type="match status" value="1"/>
</dbReference>